<dbReference type="InterPro" id="IPR030182">
    <property type="entry name" value="PUP_plant"/>
</dbReference>
<dbReference type="GO" id="GO:0016020">
    <property type="term" value="C:membrane"/>
    <property type="evidence" value="ECO:0007669"/>
    <property type="project" value="UniProtKB-SubCell"/>
</dbReference>
<comment type="caution">
    <text evidence="9">The sequence shown here is derived from an EMBL/GenBank/DDBJ whole genome shotgun (WGS) entry which is preliminary data.</text>
</comment>
<name>A0AAV7Z7V5_9EUKA</name>
<feature type="transmembrane region" description="Helical" evidence="8">
    <location>
        <begin position="349"/>
        <end position="368"/>
    </location>
</feature>
<evidence type="ECO:0000313" key="10">
    <source>
        <dbReference type="Proteomes" id="UP001146793"/>
    </source>
</evidence>
<evidence type="ECO:0000256" key="1">
    <source>
        <dbReference type="ARBA" id="ARBA00004370"/>
    </source>
</evidence>
<keyword evidence="4 8" id="KW-0812">Transmembrane</keyword>
<keyword evidence="3" id="KW-0813">Transport</keyword>
<protein>
    <submittedName>
        <fullName evidence="9">Uncharacterized protein</fullName>
    </submittedName>
</protein>
<evidence type="ECO:0000256" key="5">
    <source>
        <dbReference type="ARBA" id="ARBA00022989"/>
    </source>
</evidence>
<dbReference type="Pfam" id="PF16913">
    <property type="entry name" value="PUNUT"/>
    <property type="match status" value="1"/>
</dbReference>
<evidence type="ECO:0000256" key="8">
    <source>
        <dbReference type="SAM" id="Phobius"/>
    </source>
</evidence>
<gene>
    <name evidence="9" type="ORF">M0812_17307</name>
</gene>
<feature type="transmembrane region" description="Helical" evidence="8">
    <location>
        <begin position="318"/>
        <end position="343"/>
    </location>
</feature>
<dbReference type="SUPFAM" id="SSF103481">
    <property type="entry name" value="Multidrug resistance efflux transporter EmrE"/>
    <property type="match status" value="1"/>
</dbReference>
<organism evidence="9 10">
    <name type="scientific">Anaeramoeba flamelloides</name>
    <dbReference type="NCBI Taxonomy" id="1746091"/>
    <lineage>
        <taxon>Eukaryota</taxon>
        <taxon>Metamonada</taxon>
        <taxon>Anaeramoebidae</taxon>
        <taxon>Anaeramoeba</taxon>
    </lineage>
</organism>
<evidence type="ECO:0000256" key="7">
    <source>
        <dbReference type="SAM" id="MobiDB-lite"/>
    </source>
</evidence>
<feature type="transmembrane region" description="Helical" evidence="8">
    <location>
        <begin position="121"/>
        <end position="139"/>
    </location>
</feature>
<accession>A0AAV7Z7V5</accession>
<feature type="transmembrane region" description="Helical" evidence="8">
    <location>
        <begin position="293"/>
        <end position="311"/>
    </location>
</feature>
<proteinExistence type="inferred from homology"/>
<keyword evidence="5 8" id="KW-1133">Transmembrane helix</keyword>
<feature type="transmembrane region" description="Helical" evidence="8">
    <location>
        <begin position="86"/>
        <end position="109"/>
    </location>
</feature>
<comment type="subcellular location">
    <subcellularLocation>
        <location evidence="1">Membrane</location>
    </subcellularLocation>
</comment>
<dbReference type="PANTHER" id="PTHR31376:SF105">
    <property type="entry name" value="PURINE PERMEASE-RELATED"/>
    <property type="match status" value="1"/>
</dbReference>
<feature type="region of interest" description="Disordered" evidence="7">
    <location>
        <begin position="1"/>
        <end position="44"/>
    </location>
</feature>
<dbReference type="Proteomes" id="UP001146793">
    <property type="component" value="Unassembled WGS sequence"/>
</dbReference>
<feature type="transmembrane region" description="Helical" evidence="8">
    <location>
        <begin position="210"/>
        <end position="232"/>
    </location>
</feature>
<reference evidence="9" key="1">
    <citation type="submission" date="2022-08" db="EMBL/GenBank/DDBJ databases">
        <title>Novel sulphate-reducing endosymbionts in the free-living metamonad Anaeramoeba.</title>
        <authorList>
            <person name="Jerlstrom-Hultqvist J."/>
            <person name="Cepicka I."/>
            <person name="Gallot-Lavallee L."/>
            <person name="Salas-Leiva D."/>
            <person name="Curtis B.A."/>
            <person name="Zahonova K."/>
            <person name="Pipaliya S."/>
            <person name="Dacks J."/>
            <person name="Roger A.J."/>
        </authorList>
    </citation>
    <scope>NUCLEOTIDE SEQUENCE</scope>
    <source>
        <strain evidence="9">Busselton2</strain>
    </source>
</reference>
<dbReference type="PANTHER" id="PTHR31376">
    <property type="entry name" value="OS09G0467300 PROTEIN-RELATED"/>
    <property type="match status" value="1"/>
</dbReference>
<feature type="compositionally biased region" description="Polar residues" evidence="7">
    <location>
        <begin position="26"/>
        <end position="37"/>
    </location>
</feature>
<evidence type="ECO:0000256" key="6">
    <source>
        <dbReference type="ARBA" id="ARBA00023136"/>
    </source>
</evidence>
<feature type="transmembrane region" description="Helical" evidence="8">
    <location>
        <begin position="54"/>
        <end position="74"/>
    </location>
</feature>
<dbReference type="InterPro" id="IPR037185">
    <property type="entry name" value="EmrE-like"/>
</dbReference>
<evidence type="ECO:0000313" key="9">
    <source>
        <dbReference type="EMBL" id="KAJ3438128.1"/>
    </source>
</evidence>
<feature type="transmembrane region" description="Helical" evidence="8">
    <location>
        <begin position="151"/>
        <end position="171"/>
    </location>
</feature>
<evidence type="ECO:0000256" key="4">
    <source>
        <dbReference type="ARBA" id="ARBA00022692"/>
    </source>
</evidence>
<dbReference type="GO" id="GO:0015211">
    <property type="term" value="F:purine nucleoside transmembrane transporter activity"/>
    <property type="evidence" value="ECO:0007669"/>
    <property type="project" value="InterPro"/>
</dbReference>
<feature type="transmembrane region" description="Helical" evidence="8">
    <location>
        <begin position="178"/>
        <end position="198"/>
    </location>
</feature>
<dbReference type="EMBL" id="JANTQA010000033">
    <property type="protein sequence ID" value="KAJ3438128.1"/>
    <property type="molecule type" value="Genomic_DNA"/>
</dbReference>
<sequence>MEKHPQSKLTNQTTQRDNKNDFDHSNFLSPTKQADQNDQLKKPPLRRKNKYRPAIVAVCSSLGFVVLNSAPTILVKYLNEYLNIVFPWFTVMLLTGGWPINMFFFFVRYIKRKGRHKLSRWSFGAYAFLGFLDATRMSLMSFGMNYLSGSTYMVLKGTNVIFVVIMTKMFLPNRVLMPLHWLSVVFFAGSMGVLAIGGEEDHTHQTTSKNHFLIGFLCTITSTFVNSVQSIIAEKYFRKLKKNHRSFTRASELASFNGLFSFIFASILPFAVGEHQQWIRTFSSQSFHNKHKIFILACLGILVSSQPSYLFKFSLTDFISAFYVAILNMIRRLLVVILCVLLYNESLGWSKIVSIILMMIGFVMYLHASRKVKKNRQQESPKKATEIQPLLAKTTPTNKNI</sequence>
<feature type="transmembrane region" description="Helical" evidence="8">
    <location>
        <begin position="253"/>
        <end position="273"/>
    </location>
</feature>
<dbReference type="GO" id="GO:0005345">
    <property type="term" value="F:purine nucleobase transmembrane transporter activity"/>
    <property type="evidence" value="ECO:0007669"/>
    <property type="project" value="UniProtKB-ARBA"/>
</dbReference>
<evidence type="ECO:0000256" key="3">
    <source>
        <dbReference type="ARBA" id="ARBA00022448"/>
    </source>
</evidence>
<comment type="similarity">
    <text evidence="2">Belongs to the purine permeases (TC 2.A.7.14) family.</text>
</comment>
<evidence type="ECO:0000256" key="2">
    <source>
        <dbReference type="ARBA" id="ARBA00006213"/>
    </source>
</evidence>
<dbReference type="AlphaFoldDB" id="A0AAV7Z7V5"/>
<keyword evidence="6 8" id="KW-0472">Membrane</keyword>